<accession>A0A327RQF4</accession>
<dbReference type="AlphaFoldDB" id="A0A327RQF4"/>
<name>A0A327RQF4_9SPHI</name>
<evidence type="ECO:0000313" key="2">
    <source>
        <dbReference type="Proteomes" id="UP000249754"/>
    </source>
</evidence>
<evidence type="ECO:0000313" key="1">
    <source>
        <dbReference type="EMBL" id="RAJ19246.1"/>
    </source>
</evidence>
<organism evidence="1 2">
    <name type="scientific">Pedobacter cryoconitis</name>
    <dbReference type="NCBI Taxonomy" id="188932"/>
    <lineage>
        <taxon>Bacteria</taxon>
        <taxon>Pseudomonadati</taxon>
        <taxon>Bacteroidota</taxon>
        <taxon>Sphingobacteriia</taxon>
        <taxon>Sphingobacteriales</taxon>
        <taxon>Sphingobacteriaceae</taxon>
        <taxon>Pedobacter</taxon>
    </lineage>
</organism>
<gene>
    <name evidence="1" type="ORF">LY11_05300</name>
</gene>
<proteinExistence type="predicted"/>
<dbReference type="Proteomes" id="UP000249754">
    <property type="component" value="Unassembled WGS sequence"/>
</dbReference>
<protein>
    <submittedName>
        <fullName evidence="1">Uncharacterized protein</fullName>
    </submittedName>
</protein>
<comment type="caution">
    <text evidence="1">The sequence shown here is derived from an EMBL/GenBank/DDBJ whole genome shotgun (WGS) entry which is preliminary data.</text>
</comment>
<sequence>MLLLPCFAWAQTQEIPKNSDKIIVINQQTSEQNFIKVKQALADRDIEIATQDRDIFQIKTALIRSTENGGYSFLINCKDGKVSFTGTWGSNLGLNIGGITQAPSIYKIQYKGAQKYFFNKMKEFAETFGTEIRYETTVIMVKPPKNQDDLYGY</sequence>
<reference evidence="1 2" key="1">
    <citation type="submission" date="2018-06" db="EMBL/GenBank/DDBJ databases">
        <title>Genomic Encyclopedia of Archaeal and Bacterial Type Strains, Phase II (KMG-II): from individual species to whole genera.</title>
        <authorList>
            <person name="Goeker M."/>
        </authorList>
    </citation>
    <scope>NUCLEOTIDE SEQUENCE [LARGE SCALE GENOMIC DNA]</scope>
    <source>
        <strain evidence="1 2">DSM 14825</strain>
    </source>
</reference>
<dbReference type="EMBL" id="QLLR01000067">
    <property type="protein sequence ID" value="RAJ19246.1"/>
    <property type="molecule type" value="Genomic_DNA"/>
</dbReference>